<reference evidence="1" key="1">
    <citation type="submission" date="2021-04" db="EMBL/GenBank/DDBJ databases">
        <authorList>
            <consortium name="Molecular Ecology Group"/>
        </authorList>
    </citation>
    <scope>NUCLEOTIDE SEQUENCE</scope>
</reference>
<evidence type="ECO:0000313" key="1">
    <source>
        <dbReference type="EMBL" id="CAG5131489.1"/>
    </source>
</evidence>
<dbReference type="Proteomes" id="UP000678393">
    <property type="component" value="Unassembled WGS sequence"/>
</dbReference>
<evidence type="ECO:0008006" key="3">
    <source>
        <dbReference type="Google" id="ProtNLM"/>
    </source>
</evidence>
<dbReference type="InterPro" id="IPR035914">
    <property type="entry name" value="Sperma_CUB_dom_sf"/>
</dbReference>
<dbReference type="EMBL" id="CAJHNH020004691">
    <property type="protein sequence ID" value="CAG5131489.1"/>
    <property type="molecule type" value="Genomic_DNA"/>
</dbReference>
<feature type="non-terminal residue" evidence="1">
    <location>
        <position position="1"/>
    </location>
</feature>
<dbReference type="AlphaFoldDB" id="A0A8S3ZPZ3"/>
<name>A0A8S3ZPZ3_9EUPU</name>
<organism evidence="1 2">
    <name type="scientific">Candidula unifasciata</name>
    <dbReference type="NCBI Taxonomy" id="100452"/>
    <lineage>
        <taxon>Eukaryota</taxon>
        <taxon>Metazoa</taxon>
        <taxon>Spiralia</taxon>
        <taxon>Lophotrochozoa</taxon>
        <taxon>Mollusca</taxon>
        <taxon>Gastropoda</taxon>
        <taxon>Heterobranchia</taxon>
        <taxon>Euthyneura</taxon>
        <taxon>Panpulmonata</taxon>
        <taxon>Eupulmonata</taxon>
        <taxon>Stylommatophora</taxon>
        <taxon>Helicina</taxon>
        <taxon>Helicoidea</taxon>
        <taxon>Geomitridae</taxon>
        <taxon>Candidula</taxon>
    </lineage>
</organism>
<dbReference type="Gene3D" id="2.60.120.290">
    <property type="entry name" value="Spermadhesin, CUB domain"/>
    <property type="match status" value="1"/>
</dbReference>
<comment type="caution">
    <text evidence="1">The sequence shown here is derived from an EMBL/GenBank/DDBJ whole genome shotgun (WGS) entry which is preliminary data.</text>
</comment>
<keyword evidence="2" id="KW-1185">Reference proteome</keyword>
<dbReference type="SUPFAM" id="SSF49854">
    <property type="entry name" value="Spermadhesin, CUB domain"/>
    <property type="match status" value="1"/>
</dbReference>
<dbReference type="OrthoDB" id="6369184at2759"/>
<evidence type="ECO:0000313" key="2">
    <source>
        <dbReference type="Proteomes" id="UP000678393"/>
    </source>
</evidence>
<sequence length="73" mass="8633">RCIDFIRVYLNLERPEVNEHSQHDMEFCGDYSTIQNTIYSSGRSLILEFHSEYRHGRAGNYSGFKGVFHFLDK</sequence>
<proteinExistence type="predicted"/>
<feature type="non-terminal residue" evidence="1">
    <location>
        <position position="73"/>
    </location>
</feature>
<accession>A0A8S3ZPZ3</accession>
<gene>
    <name evidence="1" type="ORF">CUNI_LOCUS17047</name>
</gene>
<protein>
    <recommendedName>
        <fullName evidence="3">CUB domain-containing protein</fullName>
    </recommendedName>
</protein>